<protein>
    <submittedName>
        <fullName evidence="5">Uncharacterized protein</fullName>
    </submittedName>
</protein>
<organism evidence="5 6">
    <name type="scientific">Centaurea solstitialis</name>
    <name type="common">yellow star-thistle</name>
    <dbReference type="NCBI Taxonomy" id="347529"/>
    <lineage>
        <taxon>Eukaryota</taxon>
        <taxon>Viridiplantae</taxon>
        <taxon>Streptophyta</taxon>
        <taxon>Embryophyta</taxon>
        <taxon>Tracheophyta</taxon>
        <taxon>Spermatophyta</taxon>
        <taxon>Magnoliopsida</taxon>
        <taxon>eudicotyledons</taxon>
        <taxon>Gunneridae</taxon>
        <taxon>Pentapetalae</taxon>
        <taxon>asterids</taxon>
        <taxon>campanulids</taxon>
        <taxon>Asterales</taxon>
        <taxon>Asteraceae</taxon>
        <taxon>Carduoideae</taxon>
        <taxon>Cardueae</taxon>
        <taxon>Centaureinae</taxon>
        <taxon>Centaurea</taxon>
    </lineage>
</organism>
<dbReference type="Proteomes" id="UP001172457">
    <property type="component" value="Chromosome 3"/>
</dbReference>
<gene>
    <name evidence="5" type="ORF">OSB04_010854</name>
</gene>
<evidence type="ECO:0000256" key="3">
    <source>
        <dbReference type="ARBA" id="ARBA00022827"/>
    </source>
</evidence>
<keyword evidence="6" id="KW-1185">Reference proteome</keyword>
<dbReference type="PANTHER" id="PTHR46056">
    <property type="entry name" value="LONG-CHAIN-ALCOHOL OXIDASE"/>
    <property type="match status" value="1"/>
</dbReference>
<dbReference type="EMBL" id="JARYMX010000003">
    <property type="protein sequence ID" value="KAJ9556240.1"/>
    <property type="molecule type" value="Genomic_DNA"/>
</dbReference>
<dbReference type="GO" id="GO:0016491">
    <property type="term" value="F:oxidoreductase activity"/>
    <property type="evidence" value="ECO:0007669"/>
    <property type="project" value="UniProtKB-KW"/>
</dbReference>
<dbReference type="PANTHER" id="PTHR46056:SF4">
    <property type="entry name" value="LONG-CHAIN-ALCOHOL OXIDASE FAO4A"/>
    <property type="match status" value="1"/>
</dbReference>
<evidence type="ECO:0000256" key="4">
    <source>
        <dbReference type="ARBA" id="ARBA00023002"/>
    </source>
</evidence>
<evidence type="ECO:0000313" key="6">
    <source>
        <dbReference type="Proteomes" id="UP001172457"/>
    </source>
</evidence>
<sequence>MAWGHFPSDVWPEAEKKSYEGGIMTAMSTVVAEFKGSGYGAVIQTPALHPGMFSALMPWVSGQTSRIG</sequence>
<evidence type="ECO:0000256" key="2">
    <source>
        <dbReference type="ARBA" id="ARBA00022630"/>
    </source>
</evidence>
<dbReference type="AlphaFoldDB" id="A0AA38TK33"/>
<comment type="caution">
    <text evidence="5">The sequence shown here is derived from an EMBL/GenBank/DDBJ whole genome shotgun (WGS) entry which is preliminary data.</text>
</comment>
<evidence type="ECO:0000313" key="5">
    <source>
        <dbReference type="EMBL" id="KAJ9556240.1"/>
    </source>
</evidence>
<reference evidence="5" key="1">
    <citation type="submission" date="2023-03" db="EMBL/GenBank/DDBJ databases">
        <title>Chromosome-scale reference genome and RAD-based genetic map of yellow starthistle (Centaurea solstitialis) reveal putative structural variation and QTLs associated with invader traits.</title>
        <authorList>
            <person name="Reatini B."/>
            <person name="Cang F.A."/>
            <person name="Jiang Q."/>
            <person name="Mckibben M.T.W."/>
            <person name="Barker M.S."/>
            <person name="Rieseberg L.H."/>
            <person name="Dlugosch K.M."/>
        </authorList>
    </citation>
    <scope>NUCLEOTIDE SEQUENCE</scope>
    <source>
        <strain evidence="5">CAN-66</strain>
        <tissue evidence="5">Leaf</tissue>
    </source>
</reference>
<proteinExistence type="inferred from homology"/>
<keyword evidence="2" id="KW-0285">Flavoprotein</keyword>
<keyword evidence="4" id="KW-0560">Oxidoreductase</keyword>
<name>A0AA38TK33_9ASTR</name>
<evidence type="ECO:0000256" key="1">
    <source>
        <dbReference type="ARBA" id="ARBA00010790"/>
    </source>
</evidence>
<keyword evidence="3" id="KW-0274">FAD</keyword>
<comment type="similarity">
    <text evidence="1">Belongs to the GMC oxidoreductase family.</text>
</comment>
<accession>A0AA38TK33</accession>